<dbReference type="InterPro" id="IPR025475">
    <property type="entry name" value="DUF4326"/>
</dbReference>
<protein>
    <recommendedName>
        <fullName evidence="1">DUF4326 domain-containing protein</fullName>
    </recommendedName>
</protein>
<dbReference type="Proteomes" id="UP000517916">
    <property type="component" value="Unassembled WGS sequence"/>
</dbReference>
<accession>A0ABR6BZ25</accession>
<keyword evidence="3" id="KW-1185">Reference proteome</keyword>
<evidence type="ECO:0000313" key="3">
    <source>
        <dbReference type="Proteomes" id="UP000517916"/>
    </source>
</evidence>
<dbReference type="EMBL" id="JACJID010000011">
    <property type="protein sequence ID" value="MBA8932170.1"/>
    <property type="molecule type" value="Genomic_DNA"/>
</dbReference>
<sequence length="111" mass="12070">MITLSEACGPRGVRVTGDLFHGRVPEGAVYVGRAVPGLARSPYANPFRAERIPQGRADAVRQFRAWLLHPDQSDLLAAARAELAGRDLACWCPLDQPCHRTVLLELVNSPG</sequence>
<proteinExistence type="predicted"/>
<gene>
    <name evidence="2" type="ORF">BC739_009429</name>
</gene>
<dbReference type="Pfam" id="PF14216">
    <property type="entry name" value="DUF4326"/>
    <property type="match status" value="1"/>
</dbReference>
<evidence type="ECO:0000259" key="1">
    <source>
        <dbReference type="Pfam" id="PF14216"/>
    </source>
</evidence>
<name>A0ABR6BZ25_9PSEU</name>
<organism evidence="2 3">
    <name type="scientific">Kutzneria viridogrisea</name>
    <dbReference type="NCBI Taxonomy" id="47990"/>
    <lineage>
        <taxon>Bacteria</taxon>
        <taxon>Bacillati</taxon>
        <taxon>Actinomycetota</taxon>
        <taxon>Actinomycetes</taxon>
        <taxon>Pseudonocardiales</taxon>
        <taxon>Pseudonocardiaceae</taxon>
        <taxon>Kutzneria</taxon>
    </lineage>
</organism>
<dbReference type="RefSeq" id="WP_318297001.1">
    <property type="nucleotide sequence ID" value="NZ_BAAABQ010000083.1"/>
</dbReference>
<feature type="domain" description="DUF4326" evidence="1">
    <location>
        <begin position="22"/>
        <end position="105"/>
    </location>
</feature>
<reference evidence="2 3" key="1">
    <citation type="submission" date="2020-08" db="EMBL/GenBank/DDBJ databases">
        <title>Genomic Encyclopedia of Archaeal and Bacterial Type Strains, Phase II (KMG-II): from individual species to whole genera.</title>
        <authorList>
            <person name="Goeker M."/>
        </authorList>
    </citation>
    <scope>NUCLEOTIDE SEQUENCE [LARGE SCALE GENOMIC DNA]</scope>
    <source>
        <strain evidence="2 3">DSM 43850</strain>
    </source>
</reference>
<comment type="caution">
    <text evidence="2">The sequence shown here is derived from an EMBL/GenBank/DDBJ whole genome shotgun (WGS) entry which is preliminary data.</text>
</comment>
<evidence type="ECO:0000313" key="2">
    <source>
        <dbReference type="EMBL" id="MBA8932170.1"/>
    </source>
</evidence>